<keyword evidence="2" id="KW-1185">Reference proteome</keyword>
<proteinExistence type="predicted"/>
<evidence type="ECO:0000313" key="2">
    <source>
        <dbReference type="Proteomes" id="UP000249915"/>
    </source>
</evidence>
<dbReference type="OrthoDB" id="3636671at2"/>
<accession>A0A2V4BP76</accession>
<gene>
    <name evidence="1" type="ORF">BAY60_09110</name>
</gene>
<name>A0A2V4BP76_9PSEU</name>
<protein>
    <submittedName>
        <fullName evidence="1">Uncharacterized protein</fullName>
    </submittedName>
</protein>
<reference evidence="1 2" key="1">
    <citation type="submission" date="2016-07" db="EMBL/GenBank/DDBJ databases">
        <title>Draft genome sequence of Prauserella muralis DSM 45305, isolated from a mould-covered wall in an indoor environment.</title>
        <authorList>
            <person name="Ruckert C."/>
            <person name="Albersmeier A."/>
            <person name="Jiang C.-L."/>
            <person name="Jiang Y."/>
            <person name="Kalinowski J."/>
            <person name="Schneider O."/>
            <person name="Winkler A."/>
            <person name="Zotchev S.B."/>
        </authorList>
    </citation>
    <scope>NUCLEOTIDE SEQUENCE [LARGE SCALE GENOMIC DNA]</scope>
    <source>
        <strain evidence="1 2">DSM 45305</strain>
    </source>
</reference>
<comment type="caution">
    <text evidence="1">The sequence shown here is derived from an EMBL/GenBank/DDBJ whole genome shotgun (WGS) entry which is preliminary data.</text>
</comment>
<evidence type="ECO:0000313" key="1">
    <source>
        <dbReference type="EMBL" id="PXY32413.1"/>
    </source>
</evidence>
<organism evidence="1 2">
    <name type="scientific">Prauserella muralis</name>
    <dbReference type="NCBI Taxonomy" id="588067"/>
    <lineage>
        <taxon>Bacteria</taxon>
        <taxon>Bacillati</taxon>
        <taxon>Actinomycetota</taxon>
        <taxon>Actinomycetes</taxon>
        <taxon>Pseudonocardiales</taxon>
        <taxon>Pseudonocardiaceae</taxon>
        <taxon>Prauserella</taxon>
    </lineage>
</organism>
<sequence length="147" mass="14887">MRTRAVLAGAASALLLLVPACATEAGPTPKAAPADPGPAALRVKLNALAVDVCFKTPTELDPPSCQKYVIQLASVPDTAERFAGEGHPELARAARELRSGIQAYRSAGCGGGGTPDECTKALSDIAGALERVKGGVERLPQASATPG</sequence>
<dbReference type="RefSeq" id="WP_112280442.1">
    <property type="nucleotide sequence ID" value="NZ_MASW01000001.1"/>
</dbReference>
<dbReference type="EMBL" id="MASW01000001">
    <property type="protein sequence ID" value="PXY32413.1"/>
    <property type="molecule type" value="Genomic_DNA"/>
</dbReference>
<dbReference type="AlphaFoldDB" id="A0A2V4BP76"/>
<dbReference type="Proteomes" id="UP000249915">
    <property type="component" value="Unassembled WGS sequence"/>
</dbReference>